<feature type="compositionally biased region" description="Basic and acidic residues" evidence="1">
    <location>
        <begin position="9"/>
        <end position="21"/>
    </location>
</feature>
<evidence type="ECO:0000313" key="3">
    <source>
        <dbReference type="Proteomes" id="UP001465976"/>
    </source>
</evidence>
<reference evidence="2 3" key="1">
    <citation type="submission" date="2024-02" db="EMBL/GenBank/DDBJ databases">
        <title>A draft genome for the cacao thread blight pathogen Marasmius crinis-equi.</title>
        <authorList>
            <person name="Cohen S.P."/>
            <person name="Baruah I.K."/>
            <person name="Amoako-Attah I."/>
            <person name="Bukari Y."/>
            <person name="Meinhardt L.W."/>
            <person name="Bailey B.A."/>
        </authorList>
    </citation>
    <scope>NUCLEOTIDE SEQUENCE [LARGE SCALE GENOMIC DNA]</scope>
    <source>
        <strain evidence="2 3">GH-76</strain>
    </source>
</reference>
<proteinExistence type="predicted"/>
<sequence length="214" mass="23170">MLINTQSQKAEEAANERRLSKDTQAPPPSYESTRAVSNNAPVPFEEGPSEPRPGPSASTSAPEVTLDSSDKPLKDAAQRLQLAIEEYRAAQEGMRGGGNDEATKRLIREQEEAIVRKLRDVGDNSTDHHVREYYHRTAELLVKATPEKKDGIVNDVGRGLKMIIAAPIALTAASIGAVADILAGLGYLTKGVTRTIAEAANSKRRMRRGCGARR</sequence>
<keyword evidence="3" id="KW-1185">Reference proteome</keyword>
<name>A0ABR3FYS6_9AGAR</name>
<gene>
    <name evidence="2" type="ORF">V5O48_001326</name>
</gene>
<dbReference type="Proteomes" id="UP001465976">
    <property type="component" value="Unassembled WGS sequence"/>
</dbReference>
<accession>A0ABR3FYS6</accession>
<protein>
    <submittedName>
        <fullName evidence="2">Uncharacterized protein</fullName>
    </submittedName>
</protein>
<feature type="compositionally biased region" description="Polar residues" evidence="1">
    <location>
        <begin position="30"/>
        <end position="40"/>
    </location>
</feature>
<evidence type="ECO:0000256" key="1">
    <source>
        <dbReference type="SAM" id="MobiDB-lite"/>
    </source>
</evidence>
<feature type="region of interest" description="Disordered" evidence="1">
    <location>
        <begin position="1"/>
        <end position="72"/>
    </location>
</feature>
<evidence type="ECO:0000313" key="2">
    <source>
        <dbReference type="EMBL" id="KAL0580685.1"/>
    </source>
</evidence>
<dbReference type="EMBL" id="JBAHYK010000025">
    <property type="protein sequence ID" value="KAL0580685.1"/>
    <property type="molecule type" value="Genomic_DNA"/>
</dbReference>
<comment type="caution">
    <text evidence="2">The sequence shown here is derived from an EMBL/GenBank/DDBJ whole genome shotgun (WGS) entry which is preliminary data.</text>
</comment>
<organism evidence="2 3">
    <name type="scientific">Marasmius crinis-equi</name>
    <dbReference type="NCBI Taxonomy" id="585013"/>
    <lineage>
        <taxon>Eukaryota</taxon>
        <taxon>Fungi</taxon>
        <taxon>Dikarya</taxon>
        <taxon>Basidiomycota</taxon>
        <taxon>Agaricomycotina</taxon>
        <taxon>Agaricomycetes</taxon>
        <taxon>Agaricomycetidae</taxon>
        <taxon>Agaricales</taxon>
        <taxon>Marasmiineae</taxon>
        <taxon>Marasmiaceae</taxon>
        <taxon>Marasmius</taxon>
    </lineage>
</organism>